<evidence type="ECO:0000313" key="3">
    <source>
        <dbReference type="EMBL" id="AGC24265.1"/>
    </source>
</evidence>
<dbReference type="InterPro" id="IPR045851">
    <property type="entry name" value="AMP-bd_C_sf"/>
</dbReference>
<dbReference type="InterPro" id="IPR020459">
    <property type="entry name" value="AMP-binding"/>
</dbReference>
<dbReference type="InterPro" id="IPR042099">
    <property type="entry name" value="ANL_N_sf"/>
</dbReference>
<dbReference type="AlphaFoldDB" id="L7SVW3"/>
<dbReference type="GO" id="GO:0005737">
    <property type="term" value="C:cytoplasm"/>
    <property type="evidence" value="ECO:0007669"/>
    <property type="project" value="TreeGrafter"/>
</dbReference>
<name>L7SVW3_9ACTN</name>
<dbReference type="InterPro" id="IPR010071">
    <property type="entry name" value="AA_adenyl_dom"/>
</dbReference>
<gene>
    <name evidence="3" type="primary">prlK</name>
</gene>
<dbReference type="InterPro" id="IPR000873">
    <property type="entry name" value="AMP-dep_synth/lig_dom"/>
</dbReference>
<dbReference type="Gene3D" id="3.40.50.12780">
    <property type="entry name" value="N-terminal domain of ligase-like"/>
    <property type="match status" value="1"/>
</dbReference>
<dbReference type="PROSITE" id="PS00455">
    <property type="entry name" value="AMP_BINDING"/>
    <property type="match status" value="1"/>
</dbReference>
<dbReference type="PANTHER" id="PTHR45527:SF1">
    <property type="entry name" value="FATTY ACID SYNTHASE"/>
    <property type="match status" value="1"/>
</dbReference>
<dbReference type="PRINTS" id="PR00154">
    <property type="entry name" value="AMPBINDING"/>
</dbReference>
<dbReference type="EMBL" id="JX424761">
    <property type="protein sequence ID" value="AGC24265.1"/>
    <property type="molecule type" value="Genomic_DNA"/>
</dbReference>
<dbReference type="Pfam" id="PF00501">
    <property type="entry name" value="AMP-binding"/>
    <property type="match status" value="1"/>
</dbReference>
<dbReference type="GO" id="GO:0044550">
    <property type="term" value="P:secondary metabolite biosynthetic process"/>
    <property type="evidence" value="ECO:0007669"/>
    <property type="project" value="TreeGrafter"/>
</dbReference>
<dbReference type="SUPFAM" id="SSF56801">
    <property type="entry name" value="Acetyl-CoA synthetase-like"/>
    <property type="match status" value="1"/>
</dbReference>
<dbReference type="Gene3D" id="3.30.300.30">
    <property type="match status" value="1"/>
</dbReference>
<dbReference type="PANTHER" id="PTHR45527">
    <property type="entry name" value="NONRIBOSOMAL PEPTIDE SYNTHETASE"/>
    <property type="match status" value="1"/>
</dbReference>
<evidence type="ECO:0000259" key="1">
    <source>
        <dbReference type="Pfam" id="PF00501"/>
    </source>
</evidence>
<evidence type="ECO:0000259" key="2">
    <source>
        <dbReference type="Pfam" id="PF13193"/>
    </source>
</evidence>
<feature type="domain" description="AMP-dependent synthetase/ligase" evidence="1">
    <location>
        <begin position="6"/>
        <end position="338"/>
    </location>
</feature>
<feature type="domain" description="AMP-binding enzyme C-terminal" evidence="2">
    <location>
        <begin position="382"/>
        <end position="456"/>
    </location>
</feature>
<sequence length="472" mass="50553">MHDHDGPVTYRALDELSDLYLSALRRRGVGRGDRVVIWTGKHVQAIAVMQAVLRLGAVYVPVAGANPAARVARIVRDAAPALVVTDEDAPGRLPAGHGLPLVAWPELAAGGDADAGGGRGELSAGGDDPAYILYTSGSTGTPKGVCLSHRNALAFVEWAVREIRVGAGDRLSNHAPFNFDLSVFDLYAAFATGASVHLVPPASAYAPHQLTDFLHERAITVWYSVPSVLTLMCREGGLLDREPPPGLRACVFAGEPFPLQHVRALRKHWPGVRLLNWYGPTETNVCTSYEVSDADLDRDRPLPIGRACAGDTVTLSSPDDDGVGEIVVEGPTVMLGYWGGERLTGPYRTGDFGRLDADGELHYVGRRDHLVKVRGNRVELGEIETALGGLGSVAEVAVLAAGEGDHARLYAFVVPAPGRRPSLLEVKRHCAGLLPPYMNVDRLRLLETLPRTPNGKTDRALLLAMTEEGGPR</sequence>
<dbReference type="GO" id="GO:0031177">
    <property type="term" value="F:phosphopantetheine binding"/>
    <property type="evidence" value="ECO:0007669"/>
    <property type="project" value="TreeGrafter"/>
</dbReference>
<protein>
    <submittedName>
        <fullName evidence="3">PrlK</fullName>
    </submittedName>
</protein>
<dbReference type="GO" id="GO:0043041">
    <property type="term" value="P:amino acid activation for nonribosomal peptide biosynthetic process"/>
    <property type="evidence" value="ECO:0007669"/>
    <property type="project" value="TreeGrafter"/>
</dbReference>
<dbReference type="InterPro" id="IPR025110">
    <property type="entry name" value="AMP-bd_C"/>
</dbReference>
<reference evidence="3" key="1">
    <citation type="submission" date="2012-07" db="EMBL/GenBank/DDBJ databases">
        <title>Isolation and Characterization of the Pyralomicin Biosynthetic Gene Cluster from Nonomuraea spiralis IMC A-0156.</title>
        <authorList>
            <person name="Flatt P.M."/>
            <person name="Wu X."/>
            <person name="Walters M."/>
            <person name="Perry S."/>
            <person name="Mahmud T."/>
        </authorList>
    </citation>
    <scope>NUCLEOTIDE SEQUENCE</scope>
    <source>
        <strain evidence="3">IMC A-0156</strain>
    </source>
</reference>
<dbReference type="Pfam" id="PF13193">
    <property type="entry name" value="AMP-binding_C"/>
    <property type="match status" value="1"/>
</dbReference>
<dbReference type="InterPro" id="IPR020845">
    <property type="entry name" value="AMP-binding_CS"/>
</dbReference>
<dbReference type="NCBIfam" id="TIGR01733">
    <property type="entry name" value="AA-adenyl-dom"/>
    <property type="match status" value="1"/>
</dbReference>
<organism evidence="3">
    <name type="scientific">Nonomuraea spiralis</name>
    <dbReference type="NCBI Taxonomy" id="46182"/>
    <lineage>
        <taxon>Bacteria</taxon>
        <taxon>Bacillati</taxon>
        <taxon>Actinomycetota</taxon>
        <taxon>Actinomycetes</taxon>
        <taxon>Streptosporangiales</taxon>
        <taxon>Streptosporangiaceae</taxon>
        <taxon>Nonomuraea</taxon>
    </lineage>
</organism>
<proteinExistence type="predicted"/>
<accession>L7SVW3</accession>